<evidence type="ECO:0000313" key="1">
    <source>
        <dbReference type="EMBL" id="GAA1385617.1"/>
    </source>
</evidence>
<dbReference type="EMBL" id="BAAAKJ010000037">
    <property type="protein sequence ID" value="GAA1385617.1"/>
    <property type="molecule type" value="Genomic_DNA"/>
</dbReference>
<comment type="caution">
    <text evidence="1">The sequence shown here is derived from an EMBL/GenBank/DDBJ whole genome shotgun (WGS) entry which is preliminary data.</text>
</comment>
<gene>
    <name evidence="1" type="ORF">GCM10009639_08480</name>
</gene>
<evidence type="ECO:0008006" key="3">
    <source>
        <dbReference type="Google" id="ProtNLM"/>
    </source>
</evidence>
<keyword evidence="2" id="KW-1185">Reference proteome</keyword>
<proteinExistence type="predicted"/>
<accession>A0ABN1XNU7</accession>
<evidence type="ECO:0000313" key="2">
    <source>
        <dbReference type="Proteomes" id="UP001499863"/>
    </source>
</evidence>
<sequence>MNGMHDPHEPLNRAARRSAMYLRCRPYDPQEAEYVRSTMEHLAHRLALPHPTVYADHGLSTRGPLPALASLLTAAERGWVDVVLVPGPFVFSLDDRAAAETVERLARAGCEVVEAPGRVVRPVGAFRDAPDHRRLAAAAVPAPFPDGGAVVSGVL</sequence>
<name>A0ABN1XNU7_9ACTN</name>
<protein>
    <recommendedName>
        <fullName evidence="3">Resolvase/invertase-type recombinase catalytic domain-containing protein</fullName>
    </recommendedName>
</protein>
<dbReference type="Proteomes" id="UP001499863">
    <property type="component" value="Unassembled WGS sequence"/>
</dbReference>
<reference evidence="1 2" key="1">
    <citation type="journal article" date="2019" name="Int. J. Syst. Evol. Microbiol.">
        <title>The Global Catalogue of Microorganisms (GCM) 10K type strain sequencing project: providing services to taxonomists for standard genome sequencing and annotation.</title>
        <authorList>
            <consortium name="The Broad Institute Genomics Platform"/>
            <consortium name="The Broad Institute Genome Sequencing Center for Infectious Disease"/>
            <person name="Wu L."/>
            <person name="Ma J."/>
        </authorList>
    </citation>
    <scope>NUCLEOTIDE SEQUENCE [LARGE SCALE GENOMIC DNA]</scope>
    <source>
        <strain evidence="1 2">JCM 12393</strain>
    </source>
</reference>
<organism evidence="1 2">
    <name type="scientific">Kitasatospora putterlickiae</name>
    <dbReference type="NCBI Taxonomy" id="221725"/>
    <lineage>
        <taxon>Bacteria</taxon>
        <taxon>Bacillati</taxon>
        <taxon>Actinomycetota</taxon>
        <taxon>Actinomycetes</taxon>
        <taxon>Kitasatosporales</taxon>
        <taxon>Streptomycetaceae</taxon>
        <taxon>Kitasatospora</taxon>
    </lineage>
</organism>